<evidence type="ECO:0000256" key="3">
    <source>
        <dbReference type="ARBA" id="ARBA00022618"/>
    </source>
</evidence>
<evidence type="ECO:0000256" key="2">
    <source>
        <dbReference type="ARBA" id="ARBA00009549"/>
    </source>
</evidence>
<dbReference type="AlphaFoldDB" id="A0A8H7Q560"/>
<dbReference type="GO" id="GO:0051301">
    <property type="term" value="P:cell division"/>
    <property type="evidence" value="ECO:0007669"/>
    <property type="project" value="UniProtKB-KW"/>
</dbReference>
<organism evidence="7 8">
    <name type="scientific">Mortierella isabellina</name>
    <name type="common">Filamentous fungus</name>
    <name type="synonym">Umbelopsis isabellina</name>
    <dbReference type="NCBI Taxonomy" id="91625"/>
    <lineage>
        <taxon>Eukaryota</taxon>
        <taxon>Fungi</taxon>
        <taxon>Fungi incertae sedis</taxon>
        <taxon>Mucoromycota</taxon>
        <taxon>Mucoromycotina</taxon>
        <taxon>Umbelopsidomycetes</taxon>
        <taxon>Umbelopsidales</taxon>
        <taxon>Umbelopsidaceae</taxon>
        <taxon>Umbelopsis</taxon>
    </lineage>
</organism>
<dbReference type="OrthoDB" id="46159at2759"/>
<comment type="subcellular location">
    <subcellularLocation>
        <location evidence="1">Cytoplasm</location>
        <location evidence="1">Cytoskeleton</location>
        <location evidence="1">Spindle</location>
    </subcellularLocation>
</comment>
<dbReference type="GO" id="GO:0090307">
    <property type="term" value="P:mitotic spindle assembly"/>
    <property type="evidence" value="ECO:0007669"/>
    <property type="project" value="TreeGrafter"/>
</dbReference>
<dbReference type="Proteomes" id="UP000654370">
    <property type="component" value="Unassembled WGS sequence"/>
</dbReference>
<dbReference type="PANTHER" id="PTHR21567:SF9">
    <property type="entry name" value="CLIP-ASSOCIATING PROTEIN"/>
    <property type="match status" value="1"/>
</dbReference>
<keyword evidence="4" id="KW-0493">Microtubule</keyword>
<sequence length="222" mass="25468">MASKGSISICTESELDREIKKITTLFQKKETEETWDQFELALKNLTKWTKEGAASWDNYIPSIKTLREAIIRSLLTERSRLSGTTTDLLEQMAMQLQRGYEPLNDSFMPHIMKLFIRSNKLFVNRSIKCMDNIILHAKIPRAIPQFCAAITKPDPNKQMRTGAAHCLTSSLQHNISADLEHHLQAIEKAIRVGSMDPAPEVREIIRKSFAIYKEQFPDHSIR</sequence>
<evidence type="ECO:0000256" key="4">
    <source>
        <dbReference type="ARBA" id="ARBA00022701"/>
    </source>
</evidence>
<dbReference type="Pfam" id="PF12348">
    <property type="entry name" value="CLASP_N"/>
    <property type="match status" value="1"/>
</dbReference>
<keyword evidence="3" id="KW-0132">Cell division</keyword>
<dbReference type="GO" id="GO:1990023">
    <property type="term" value="C:mitotic spindle midzone"/>
    <property type="evidence" value="ECO:0007669"/>
    <property type="project" value="TreeGrafter"/>
</dbReference>
<evidence type="ECO:0000313" key="8">
    <source>
        <dbReference type="Proteomes" id="UP000654370"/>
    </source>
</evidence>
<feature type="domain" description="CLASP N-terminal" evidence="6">
    <location>
        <begin position="15"/>
        <end position="220"/>
    </location>
</feature>
<dbReference type="InterPro" id="IPR024395">
    <property type="entry name" value="CLASP_N_dom"/>
</dbReference>
<dbReference type="InterPro" id="IPR016024">
    <property type="entry name" value="ARM-type_fold"/>
</dbReference>
<dbReference type="GO" id="GO:0005815">
    <property type="term" value="C:microtubule organizing center"/>
    <property type="evidence" value="ECO:0007669"/>
    <property type="project" value="TreeGrafter"/>
</dbReference>
<keyword evidence="5" id="KW-0131">Cell cycle</keyword>
<keyword evidence="5" id="KW-0498">Mitosis</keyword>
<evidence type="ECO:0000259" key="6">
    <source>
        <dbReference type="Pfam" id="PF12348"/>
    </source>
</evidence>
<evidence type="ECO:0000256" key="1">
    <source>
        <dbReference type="ARBA" id="ARBA00004186"/>
    </source>
</evidence>
<gene>
    <name evidence="7" type="ORF">INT43_002175</name>
</gene>
<dbReference type="GO" id="GO:0005881">
    <property type="term" value="C:cytoplasmic microtubule"/>
    <property type="evidence" value="ECO:0007669"/>
    <property type="project" value="TreeGrafter"/>
</dbReference>
<reference evidence="7" key="1">
    <citation type="submission" date="2020-12" db="EMBL/GenBank/DDBJ databases">
        <title>Metabolic potential, ecology and presence of endohyphal bacteria is reflected in genomic diversity of Mucoromycotina.</title>
        <authorList>
            <person name="Muszewska A."/>
            <person name="Okrasinska A."/>
            <person name="Steczkiewicz K."/>
            <person name="Drgas O."/>
            <person name="Orlowska M."/>
            <person name="Perlinska-Lenart U."/>
            <person name="Aleksandrzak-Piekarczyk T."/>
            <person name="Szatraj K."/>
            <person name="Zielenkiewicz U."/>
            <person name="Pilsyk S."/>
            <person name="Malc E."/>
            <person name="Mieczkowski P."/>
            <person name="Kruszewska J.S."/>
            <person name="Biernat P."/>
            <person name="Pawlowska J."/>
        </authorList>
    </citation>
    <scope>NUCLEOTIDE SEQUENCE</scope>
    <source>
        <strain evidence="7">WA0000067209</strain>
    </source>
</reference>
<comment type="caution">
    <text evidence="7">The sequence shown here is derived from an EMBL/GenBank/DDBJ whole genome shotgun (WGS) entry which is preliminary data.</text>
</comment>
<keyword evidence="8" id="KW-1185">Reference proteome</keyword>
<accession>A0A8H7Q560</accession>
<dbReference type="GO" id="GO:0008017">
    <property type="term" value="F:microtubule binding"/>
    <property type="evidence" value="ECO:0007669"/>
    <property type="project" value="TreeGrafter"/>
</dbReference>
<evidence type="ECO:0000313" key="7">
    <source>
        <dbReference type="EMBL" id="KAG2185740.1"/>
    </source>
</evidence>
<proteinExistence type="inferred from homology"/>
<dbReference type="EMBL" id="JAEPQZ010000001">
    <property type="protein sequence ID" value="KAG2185740.1"/>
    <property type="molecule type" value="Genomic_DNA"/>
</dbReference>
<dbReference type="PANTHER" id="PTHR21567">
    <property type="entry name" value="CLASP"/>
    <property type="match status" value="1"/>
</dbReference>
<evidence type="ECO:0000256" key="5">
    <source>
        <dbReference type="ARBA" id="ARBA00022776"/>
    </source>
</evidence>
<dbReference type="Gene3D" id="1.25.10.10">
    <property type="entry name" value="Leucine-rich Repeat Variant"/>
    <property type="match status" value="1"/>
</dbReference>
<comment type="similarity">
    <text evidence="2">Belongs to the CLASP family.</text>
</comment>
<dbReference type="GO" id="GO:0005876">
    <property type="term" value="C:spindle microtubule"/>
    <property type="evidence" value="ECO:0007669"/>
    <property type="project" value="TreeGrafter"/>
</dbReference>
<dbReference type="SUPFAM" id="SSF48371">
    <property type="entry name" value="ARM repeat"/>
    <property type="match status" value="1"/>
</dbReference>
<protein>
    <recommendedName>
        <fullName evidence="6">CLASP N-terminal domain-containing protein</fullName>
    </recommendedName>
</protein>
<dbReference type="InterPro" id="IPR011989">
    <property type="entry name" value="ARM-like"/>
</dbReference>
<name>A0A8H7Q560_MORIS</name>